<dbReference type="AlphaFoldDB" id="A0A561DDF0"/>
<accession>A0A561DDF0</accession>
<dbReference type="InterPro" id="IPR009959">
    <property type="entry name" value="Cyclase_SnoaL-like"/>
</dbReference>
<protein>
    <submittedName>
        <fullName evidence="1">SnoaL-like polyketide cyclase</fullName>
    </submittedName>
</protein>
<comment type="caution">
    <text evidence="1">The sequence shown here is derived from an EMBL/GenBank/DDBJ whole genome shotgun (WGS) entry which is preliminary data.</text>
</comment>
<sequence length="51" mass="5648">MVFADKVTARLSFNGTYKGEFMGKTPTGKPVHFFAIDILHTGMEKSLRIGT</sequence>
<organism evidence="1 2">
    <name type="scientific">Neobacillus bataviensis</name>
    <dbReference type="NCBI Taxonomy" id="220685"/>
    <lineage>
        <taxon>Bacteria</taxon>
        <taxon>Bacillati</taxon>
        <taxon>Bacillota</taxon>
        <taxon>Bacilli</taxon>
        <taxon>Bacillales</taxon>
        <taxon>Bacillaceae</taxon>
        <taxon>Neobacillus</taxon>
    </lineage>
</organism>
<dbReference type="Pfam" id="PF07366">
    <property type="entry name" value="SnoaL"/>
    <property type="match status" value="1"/>
</dbReference>
<reference evidence="1 2" key="1">
    <citation type="submission" date="2019-06" db="EMBL/GenBank/DDBJ databases">
        <title>Sorghum-associated microbial communities from plants grown in Nebraska, USA.</title>
        <authorList>
            <person name="Schachtman D."/>
        </authorList>
    </citation>
    <scope>NUCLEOTIDE SEQUENCE [LARGE SCALE GENOMIC DNA]</scope>
    <source>
        <strain evidence="1 2">2482</strain>
    </source>
</reference>
<dbReference type="EMBL" id="VIVN01000006">
    <property type="protein sequence ID" value="TWE01209.1"/>
    <property type="molecule type" value="Genomic_DNA"/>
</dbReference>
<dbReference type="GO" id="GO:0030638">
    <property type="term" value="P:polyketide metabolic process"/>
    <property type="evidence" value="ECO:0007669"/>
    <property type="project" value="InterPro"/>
</dbReference>
<evidence type="ECO:0000313" key="2">
    <source>
        <dbReference type="Proteomes" id="UP000319671"/>
    </source>
</evidence>
<evidence type="ECO:0000313" key="1">
    <source>
        <dbReference type="EMBL" id="TWE01209.1"/>
    </source>
</evidence>
<proteinExistence type="predicted"/>
<name>A0A561DDF0_9BACI</name>
<dbReference type="Gene3D" id="3.10.450.50">
    <property type="match status" value="1"/>
</dbReference>
<dbReference type="SUPFAM" id="SSF54427">
    <property type="entry name" value="NTF2-like"/>
    <property type="match status" value="1"/>
</dbReference>
<dbReference type="Proteomes" id="UP000319671">
    <property type="component" value="Unassembled WGS sequence"/>
</dbReference>
<dbReference type="InterPro" id="IPR032710">
    <property type="entry name" value="NTF2-like_dom_sf"/>
</dbReference>
<gene>
    <name evidence="1" type="ORF">FB550_106266</name>
</gene>
<keyword evidence="2" id="KW-1185">Reference proteome</keyword>